<dbReference type="InterPro" id="IPR000524">
    <property type="entry name" value="Tscrpt_reg_HTH_GntR"/>
</dbReference>
<dbReference type="EMBL" id="JBHSKG010000010">
    <property type="protein sequence ID" value="MFC5140312.1"/>
    <property type="molecule type" value="Genomic_DNA"/>
</dbReference>
<keyword evidence="2" id="KW-0238">DNA-binding</keyword>
<evidence type="ECO:0000313" key="5">
    <source>
        <dbReference type="EMBL" id="MFC5140312.1"/>
    </source>
</evidence>
<dbReference type="PANTHER" id="PTHR44846:SF17">
    <property type="entry name" value="GNTR-FAMILY TRANSCRIPTIONAL REGULATOR"/>
    <property type="match status" value="1"/>
</dbReference>
<dbReference type="CDD" id="cd07377">
    <property type="entry name" value="WHTH_GntR"/>
    <property type="match status" value="1"/>
</dbReference>
<keyword evidence="1" id="KW-0805">Transcription regulation</keyword>
<dbReference type="Proteomes" id="UP001596175">
    <property type="component" value="Unassembled WGS sequence"/>
</dbReference>
<dbReference type="PANTHER" id="PTHR44846">
    <property type="entry name" value="MANNOSYL-D-GLYCERATE TRANSPORT/METABOLISM SYSTEM REPRESSOR MNGR-RELATED"/>
    <property type="match status" value="1"/>
</dbReference>
<dbReference type="SUPFAM" id="SSF64288">
    <property type="entry name" value="Chorismate lyase-like"/>
    <property type="match status" value="1"/>
</dbReference>
<name>A0ABV9ZJC0_9PSEU</name>
<comment type="caution">
    <text evidence="5">The sequence shown here is derived from an EMBL/GenBank/DDBJ whole genome shotgun (WGS) entry which is preliminary data.</text>
</comment>
<dbReference type="InterPro" id="IPR050679">
    <property type="entry name" value="Bact_HTH_transcr_reg"/>
</dbReference>
<dbReference type="PROSITE" id="PS50949">
    <property type="entry name" value="HTH_GNTR"/>
    <property type="match status" value="1"/>
</dbReference>
<sequence>MARVVEQSRPLYEQVAEHIRARVASGELRPGDKVPSQRELKEEFGIQTATANQAVALLKSWGVVETRVGSYTRVAEHPTGVPANGPRDHTARMLAGAPLYTEGETSRILEAASISTANVGTAVLQAAGLPTPDPEIPTETTQIIKRSRLMYREGRLTGSCTTWIPQFLVAQQPGGAEVIEQLTTPERIPGGTGRLLADLYGVEHTHDAYRVGLRQVPTALARELGVEPGSPLLWILATRFGGEYVLEVDEWFRFDDAVFG</sequence>
<dbReference type="Gene3D" id="3.40.1410.10">
    <property type="entry name" value="Chorismate lyase-like"/>
    <property type="match status" value="1"/>
</dbReference>
<dbReference type="SMART" id="SM00345">
    <property type="entry name" value="HTH_GNTR"/>
    <property type="match status" value="1"/>
</dbReference>
<evidence type="ECO:0000259" key="4">
    <source>
        <dbReference type="PROSITE" id="PS50949"/>
    </source>
</evidence>
<protein>
    <submittedName>
        <fullName evidence="5">GntR family transcriptional regulator</fullName>
    </submittedName>
</protein>
<dbReference type="InterPro" id="IPR036390">
    <property type="entry name" value="WH_DNA-bd_sf"/>
</dbReference>
<dbReference type="RefSeq" id="WP_378022483.1">
    <property type="nucleotide sequence ID" value="NZ_JBHSKG010000010.1"/>
</dbReference>
<dbReference type="InterPro" id="IPR036388">
    <property type="entry name" value="WH-like_DNA-bd_sf"/>
</dbReference>
<evidence type="ECO:0000256" key="2">
    <source>
        <dbReference type="ARBA" id="ARBA00023125"/>
    </source>
</evidence>
<gene>
    <name evidence="5" type="ORF">ACFPK1_18880</name>
</gene>
<dbReference type="InterPro" id="IPR028978">
    <property type="entry name" value="Chorismate_lyase_/UTRA_dom_sf"/>
</dbReference>
<dbReference type="SUPFAM" id="SSF46785">
    <property type="entry name" value="Winged helix' DNA-binding domain"/>
    <property type="match status" value="1"/>
</dbReference>
<dbReference type="Pfam" id="PF00392">
    <property type="entry name" value="GntR"/>
    <property type="match status" value="1"/>
</dbReference>
<dbReference type="Gene3D" id="1.10.10.10">
    <property type="entry name" value="Winged helix-like DNA-binding domain superfamily/Winged helix DNA-binding domain"/>
    <property type="match status" value="1"/>
</dbReference>
<reference evidence="6" key="1">
    <citation type="journal article" date="2019" name="Int. J. Syst. Evol. Microbiol.">
        <title>The Global Catalogue of Microorganisms (GCM) 10K type strain sequencing project: providing services to taxonomists for standard genome sequencing and annotation.</title>
        <authorList>
            <consortium name="The Broad Institute Genomics Platform"/>
            <consortium name="The Broad Institute Genome Sequencing Center for Infectious Disease"/>
            <person name="Wu L."/>
            <person name="Ma J."/>
        </authorList>
    </citation>
    <scope>NUCLEOTIDE SEQUENCE [LARGE SCALE GENOMIC DNA]</scope>
    <source>
        <strain evidence="6">XZYJ18</strain>
    </source>
</reference>
<evidence type="ECO:0000313" key="6">
    <source>
        <dbReference type="Proteomes" id="UP001596175"/>
    </source>
</evidence>
<proteinExistence type="predicted"/>
<accession>A0ABV9ZJC0</accession>
<feature type="domain" description="HTH gntR-type" evidence="4">
    <location>
        <begin position="9"/>
        <end position="77"/>
    </location>
</feature>
<evidence type="ECO:0000256" key="1">
    <source>
        <dbReference type="ARBA" id="ARBA00023015"/>
    </source>
</evidence>
<organism evidence="5 6">
    <name type="scientific">Actinomycetospora rhizophila</name>
    <dbReference type="NCBI Taxonomy" id="1416876"/>
    <lineage>
        <taxon>Bacteria</taxon>
        <taxon>Bacillati</taxon>
        <taxon>Actinomycetota</taxon>
        <taxon>Actinomycetes</taxon>
        <taxon>Pseudonocardiales</taxon>
        <taxon>Pseudonocardiaceae</taxon>
        <taxon>Actinomycetospora</taxon>
    </lineage>
</organism>
<keyword evidence="6" id="KW-1185">Reference proteome</keyword>
<evidence type="ECO:0000256" key="3">
    <source>
        <dbReference type="ARBA" id="ARBA00023163"/>
    </source>
</evidence>
<keyword evidence="3" id="KW-0804">Transcription</keyword>